<dbReference type="PANTHER" id="PTHR31094">
    <property type="entry name" value="RIKEN CDNA 2310061I04 GENE"/>
    <property type="match status" value="1"/>
</dbReference>
<dbReference type="PANTHER" id="PTHR31094:SF2">
    <property type="entry name" value="RIKEN CDNA 2310061I04 GENE"/>
    <property type="match status" value="1"/>
</dbReference>
<gene>
    <name evidence="1" type="ORF">QTG54_012318</name>
</gene>
<sequence length="266" mass="29230">MRTLSLLVTIAAASISDQNNNMVAALSTISKSSSSSRIRNPPPSPLFPLLESSTVEKEHISLPGSSDNNSNNLSPFLQEMVDEQRELQMNVGKAMDTLRKDYPDFLSRTPDYSLYHENISLKASDGQIQLSKLTSYKKALGLVRSALSLVYDADRSIIQSRMVYDPTRTELRVSYNAMLVPKIMGVTGRTVHVDGISIYAFDLSASVDREGKKNEGAGKIREHRIEKLLVNGAAMQPPYFNNFGLEALVGQRSGALVGAGAWSFEQ</sequence>
<keyword evidence="2" id="KW-1185">Reference proteome</keyword>
<protein>
    <submittedName>
        <fullName evidence="1">Uncharacterized protein</fullName>
    </submittedName>
</protein>
<accession>A0AAD9D8S1</accession>
<organism evidence="1 2">
    <name type="scientific">Skeletonema marinoi</name>
    <dbReference type="NCBI Taxonomy" id="267567"/>
    <lineage>
        <taxon>Eukaryota</taxon>
        <taxon>Sar</taxon>
        <taxon>Stramenopiles</taxon>
        <taxon>Ochrophyta</taxon>
        <taxon>Bacillariophyta</taxon>
        <taxon>Coscinodiscophyceae</taxon>
        <taxon>Thalassiosirophycidae</taxon>
        <taxon>Thalassiosirales</taxon>
        <taxon>Skeletonemataceae</taxon>
        <taxon>Skeletonema</taxon>
        <taxon>Skeletonema marinoi-dohrnii complex</taxon>
    </lineage>
</organism>
<dbReference type="Proteomes" id="UP001224775">
    <property type="component" value="Unassembled WGS sequence"/>
</dbReference>
<proteinExistence type="predicted"/>
<reference evidence="1" key="1">
    <citation type="submission" date="2023-06" db="EMBL/GenBank/DDBJ databases">
        <title>Survivors Of The Sea: Transcriptome response of Skeletonema marinoi to long-term dormancy.</title>
        <authorList>
            <person name="Pinder M.I.M."/>
            <person name="Kourtchenko O."/>
            <person name="Robertson E.K."/>
            <person name="Larsson T."/>
            <person name="Maumus F."/>
            <person name="Osuna-Cruz C.M."/>
            <person name="Vancaester E."/>
            <person name="Stenow R."/>
            <person name="Vandepoele K."/>
            <person name="Ploug H."/>
            <person name="Bruchert V."/>
            <person name="Godhe A."/>
            <person name="Topel M."/>
        </authorList>
    </citation>
    <scope>NUCLEOTIDE SEQUENCE</scope>
    <source>
        <strain evidence="1">R05AC</strain>
    </source>
</reference>
<evidence type="ECO:0000313" key="2">
    <source>
        <dbReference type="Proteomes" id="UP001224775"/>
    </source>
</evidence>
<dbReference type="InterPro" id="IPR018790">
    <property type="entry name" value="DUF2358"/>
</dbReference>
<dbReference type="EMBL" id="JATAAI010000027">
    <property type="protein sequence ID" value="KAK1736873.1"/>
    <property type="molecule type" value="Genomic_DNA"/>
</dbReference>
<dbReference type="Pfam" id="PF10184">
    <property type="entry name" value="DUF2358"/>
    <property type="match status" value="1"/>
</dbReference>
<comment type="caution">
    <text evidence="1">The sequence shown here is derived from an EMBL/GenBank/DDBJ whole genome shotgun (WGS) entry which is preliminary data.</text>
</comment>
<name>A0AAD9D8S1_9STRA</name>
<evidence type="ECO:0000313" key="1">
    <source>
        <dbReference type="EMBL" id="KAK1736873.1"/>
    </source>
</evidence>
<dbReference type="AlphaFoldDB" id="A0AAD9D8S1"/>